<dbReference type="Pfam" id="PF06144">
    <property type="entry name" value="DNA_pol3_delta"/>
    <property type="match status" value="1"/>
</dbReference>
<dbReference type="EMBL" id="MHIM01000018">
    <property type="protein sequence ID" value="OGY52481.1"/>
    <property type="molecule type" value="Genomic_DNA"/>
</dbReference>
<evidence type="ECO:0000313" key="12">
    <source>
        <dbReference type="Proteomes" id="UP000177376"/>
    </source>
</evidence>
<evidence type="ECO:0000256" key="8">
    <source>
        <dbReference type="ARBA" id="ARBA00049244"/>
    </source>
</evidence>
<keyword evidence="5" id="KW-0235">DNA replication</keyword>
<reference evidence="11 12" key="1">
    <citation type="journal article" date="2016" name="Nat. Commun.">
        <title>Thousands of microbial genomes shed light on interconnected biogeochemical processes in an aquifer system.</title>
        <authorList>
            <person name="Anantharaman K."/>
            <person name="Brown C.T."/>
            <person name="Hug L.A."/>
            <person name="Sharon I."/>
            <person name="Castelle C.J."/>
            <person name="Probst A.J."/>
            <person name="Thomas B.C."/>
            <person name="Singh A."/>
            <person name="Wilkins M.J."/>
            <person name="Karaoz U."/>
            <person name="Brodie E.L."/>
            <person name="Williams K.H."/>
            <person name="Hubbard S.S."/>
            <person name="Banfield J.F."/>
        </authorList>
    </citation>
    <scope>NUCLEOTIDE SEQUENCE [LARGE SCALE GENOMIC DNA]</scope>
</reference>
<protein>
    <recommendedName>
        <fullName evidence="2">DNA polymerase III subunit delta</fullName>
        <ecNumber evidence="1">2.7.7.7</ecNumber>
    </recommendedName>
</protein>
<dbReference type="InterPro" id="IPR005790">
    <property type="entry name" value="DNA_polIII_delta"/>
</dbReference>
<evidence type="ECO:0000256" key="2">
    <source>
        <dbReference type="ARBA" id="ARBA00017703"/>
    </source>
</evidence>
<dbReference type="AlphaFoldDB" id="A0A1G1YJM5"/>
<accession>A0A1G1YJM5</accession>
<name>A0A1G1YJM5_9BACT</name>
<dbReference type="PANTHER" id="PTHR34388:SF1">
    <property type="entry name" value="DNA POLYMERASE III SUBUNIT DELTA"/>
    <property type="match status" value="1"/>
</dbReference>
<evidence type="ECO:0000259" key="10">
    <source>
        <dbReference type="Pfam" id="PF21694"/>
    </source>
</evidence>
<dbReference type="NCBIfam" id="TIGR01128">
    <property type="entry name" value="holA"/>
    <property type="match status" value="1"/>
</dbReference>
<comment type="similarity">
    <text evidence="7">Belongs to the DNA polymerase HolA subunit family.</text>
</comment>
<dbReference type="Proteomes" id="UP000177376">
    <property type="component" value="Unassembled WGS sequence"/>
</dbReference>
<evidence type="ECO:0000256" key="3">
    <source>
        <dbReference type="ARBA" id="ARBA00022679"/>
    </source>
</evidence>
<feature type="domain" description="DNA polymerase III delta N-terminal" evidence="9">
    <location>
        <begin position="4"/>
        <end position="126"/>
    </location>
</feature>
<dbReference type="Gene3D" id="1.10.8.60">
    <property type="match status" value="1"/>
</dbReference>
<evidence type="ECO:0000256" key="5">
    <source>
        <dbReference type="ARBA" id="ARBA00022705"/>
    </source>
</evidence>
<dbReference type="InterPro" id="IPR010372">
    <property type="entry name" value="DNA_pol3_delta_N"/>
</dbReference>
<dbReference type="Pfam" id="PF21694">
    <property type="entry name" value="DNA_pol3_delta_C"/>
    <property type="match status" value="1"/>
</dbReference>
<dbReference type="GO" id="GO:0003677">
    <property type="term" value="F:DNA binding"/>
    <property type="evidence" value="ECO:0007669"/>
    <property type="project" value="InterPro"/>
</dbReference>
<gene>
    <name evidence="11" type="ORF">A3A02_03460</name>
</gene>
<dbReference type="SUPFAM" id="SSF52540">
    <property type="entry name" value="P-loop containing nucleoside triphosphate hydrolases"/>
    <property type="match status" value="1"/>
</dbReference>
<dbReference type="GO" id="GO:0009360">
    <property type="term" value="C:DNA polymerase III complex"/>
    <property type="evidence" value="ECO:0007669"/>
    <property type="project" value="InterPro"/>
</dbReference>
<evidence type="ECO:0000313" key="11">
    <source>
        <dbReference type="EMBL" id="OGY52481.1"/>
    </source>
</evidence>
<evidence type="ECO:0000256" key="1">
    <source>
        <dbReference type="ARBA" id="ARBA00012417"/>
    </source>
</evidence>
<dbReference type="SUPFAM" id="SSF48019">
    <property type="entry name" value="post-AAA+ oligomerization domain-like"/>
    <property type="match status" value="1"/>
</dbReference>
<evidence type="ECO:0000256" key="7">
    <source>
        <dbReference type="ARBA" id="ARBA00034754"/>
    </source>
</evidence>
<feature type="domain" description="DNA polymerase III delta subunit-like C-terminal" evidence="10">
    <location>
        <begin position="205"/>
        <end position="316"/>
    </location>
</feature>
<evidence type="ECO:0000256" key="6">
    <source>
        <dbReference type="ARBA" id="ARBA00022932"/>
    </source>
</evidence>
<proteinExistence type="inferred from homology"/>
<dbReference type="EC" id="2.7.7.7" evidence="1"/>
<evidence type="ECO:0000259" key="9">
    <source>
        <dbReference type="Pfam" id="PF06144"/>
    </source>
</evidence>
<dbReference type="InterPro" id="IPR027417">
    <property type="entry name" value="P-loop_NTPase"/>
</dbReference>
<keyword evidence="6" id="KW-0239">DNA-directed DNA polymerase</keyword>
<comment type="catalytic activity">
    <reaction evidence="8">
        <text>DNA(n) + a 2'-deoxyribonucleoside 5'-triphosphate = DNA(n+1) + diphosphate</text>
        <dbReference type="Rhea" id="RHEA:22508"/>
        <dbReference type="Rhea" id="RHEA-COMP:17339"/>
        <dbReference type="Rhea" id="RHEA-COMP:17340"/>
        <dbReference type="ChEBI" id="CHEBI:33019"/>
        <dbReference type="ChEBI" id="CHEBI:61560"/>
        <dbReference type="ChEBI" id="CHEBI:173112"/>
        <dbReference type="EC" id="2.7.7.7"/>
    </reaction>
</comment>
<dbReference type="Gene3D" id="1.20.272.10">
    <property type="match status" value="1"/>
</dbReference>
<organism evidence="11 12">
    <name type="scientific">Candidatus Buchananbacteria bacterium RIFCSPLOWO2_01_FULL_39_33</name>
    <dbReference type="NCBI Taxonomy" id="1797543"/>
    <lineage>
        <taxon>Bacteria</taxon>
        <taxon>Candidatus Buchananiibacteriota</taxon>
    </lineage>
</organism>
<dbReference type="Gene3D" id="3.40.50.300">
    <property type="entry name" value="P-loop containing nucleotide triphosphate hydrolases"/>
    <property type="match status" value="1"/>
</dbReference>
<evidence type="ECO:0000256" key="4">
    <source>
        <dbReference type="ARBA" id="ARBA00022695"/>
    </source>
</evidence>
<dbReference type="PANTHER" id="PTHR34388">
    <property type="entry name" value="DNA POLYMERASE III SUBUNIT DELTA"/>
    <property type="match status" value="1"/>
</dbReference>
<dbReference type="GO" id="GO:0003887">
    <property type="term" value="F:DNA-directed DNA polymerase activity"/>
    <property type="evidence" value="ECO:0007669"/>
    <property type="project" value="UniProtKB-KW"/>
</dbReference>
<keyword evidence="4" id="KW-0548">Nucleotidyltransferase</keyword>
<keyword evidence="3" id="KW-0808">Transferase</keyword>
<comment type="caution">
    <text evidence="11">The sequence shown here is derived from an EMBL/GenBank/DDBJ whole genome shotgun (WGS) entry which is preliminary data.</text>
</comment>
<dbReference type="InterPro" id="IPR048466">
    <property type="entry name" value="DNA_pol3_delta-like_C"/>
</dbReference>
<dbReference type="InterPro" id="IPR008921">
    <property type="entry name" value="DNA_pol3_clamp-load_cplx_C"/>
</dbReference>
<sequence>MIFAVFGTDHYRVAEKLKELKSGFIQKRDKAGLNIVNLNGEELTLAQFQQEVLTRPFLGDKKMIVIKNLLINKKTSQEIVDFIEHNKNRLDNVICFVDFIDPEKSKTDKKNKLSLNSVLFKYLSQQEYFWEFNLMKIRDLENWITRYASQNSIQIESAAVSELTIKAGNDLFQVVAELTKLSALKTGEKISKNDVRTTVSNKFDDNIFDLVDSLGDKNTKMALKLIAKQLNFGSHPLAILAMMARQFKIILKTKDNWASASKLNLHPFVFTKAKKQGQNFTPQKITGILSDLLRIEKQLKCGEKNPELLFNLFIIKNC</sequence>
<dbReference type="GO" id="GO:0006261">
    <property type="term" value="P:DNA-templated DNA replication"/>
    <property type="evidence" value="ECO:0007669"/>
    <property type="project" value="TreeGrafter"/>
</dbReference>